<comment type="caution">
    <text evidence="13">The sequence shown here is derived from an EMBL/GenBank/DDBJ whole genome shotgun (WGS) entry which is preliminary data.</text>
</comment>
<comment type="similarity">
    <text evidence="4 11">Belongs to the ATG8 family.</text>
</comment>
<evidence type="ECO:0000256" key="5">
    <source>
        <dbReference type="ARBA" id="ARBA00022701"/>
    </source>
</evidence>
<evidence type="ECO:0000256" key="8">
    <source>
        <dbReference type="ARBA" id="ARBA00023136"/>
    </source>
</evidence>
<feature type="transmembrane region" description="Helical" evidence="12">
    <location>
        <begin position="694"/>
        <end position="720"/>
    </location>
</feature>
<feature type="transmembrane region" description="Helical" evidence="12">
    <location>
        <begin position="667"/>
        <end position="687"/>
    </location>
</feature>
<feature type="transmembrane region" description="Helical" evidence="12">
    <location>
        <begin position="437"/>
        <end position="461"/>
    </location>
</feature>
<comment type="subcellular location">
    <subcellularLocation>
        <location evidence="2">Cytoplasm</location>
        <location evidence="2">Cytoskeleton</location>
    </subcellularLocation>
    <subcellularLocation>
        <location evidence="3">Membrane</location>
    </subcellularLocation>
</comment>
<dbReference type="GO" id="GO:0006914">
    <property type="term" value="P:autophagy"/>
    <property type="evidence" value="ECO:0007669"/>
    <property type="project" value="UniProtKB-KW"/>
</dbReference>
<keyword evidence="12" id="KW-1133">Transmembrane helix</keyword>
<keyword evidence="11" id="KW-0072">Autophagy</keyword>
<sequence length="726" mass="81251">MIPDKAMHADKSRLTDVNLSSTSYKEAMSFLEEYNEYTINAWKLRDSQPDLVPVSVEKLAGSNIPGLEMTKYHVRRDVSLKKFVNYIRNCVRIRAGQPMFVYFNNTEPHSGALMSEIDDANKGEDGFLHMTYSGGEEKGIVEYDAQMCDLILGEVVKMKKSKIKGDFILSKGIVMLDTWNDHLNKEHLAQLEEKAALEGKPAAELSTFIGKHLWESCQERELNPWLLRKKRPDHIPVNVKKDPSSKIPDICMKKFQVHFDLPLSEFIEFIRIRIEGKEGRPWTKPLFLYFKNTDPPADTSMYVIDKENKDDDGFLNITYSGEEKGAWTQLNNEEFAHKRELWCCCSFLASSSLSPSLSSPTASLSLLALSALSLDILTDSSTSLSQFSTRPGASSGILLGAVALPTVFISKTIQLSLAVSLHQVSIEELEFLTMQYWAASASCLCVLIFLCITISCASGNIAPPSRSIRHAKFSLSCIILHNAVCCLTLGTVSLTNCIEVIMDALHGLAAVKLIQHVLRTFPSCSSIVFLALEIIQVWRIWQLGQSVNKFMNAFTDHRDSDLLIVSLMSFVFYIICFVRHFSLLLGCARPIWMSSGYIDQPLDPFSGILDFGIGDTMVSVLALEEQDRKQLFLNVIVLVQLLCPGISPWVQVFPLICLMYVTKKVFTSILAAFLVQLPLLSSTGYILTEHWCSLLLAVAVSGMLEAYTAQLVNAFIPLIFYSLLCL</sequence>
<evidence type="ECO:0000256" key="6">
    <source>
        <dbReference type="ARBA" id="ARBA00022786"/>
    </source>
</evidence>
<feature type="transmembrane region" description="Helical" evidence="12">
    <location>
        <begin position="562"/>
        <end position="585"/>
    </location>
</feature>
<evidence type="ECO:0000256" key="11">
    <source>
        <dbReference type="RuleBase" id="RU004384"/>
    </source>
</evidence>
<feature type="transmembrane region" description="Helical" evidence="12">
    <location>
        <begin position="635"/>
        <end position="661"/>
    </location>
</feature>
<evidence type="ECO:0000313" key="14">
    <source>
        <dbReference type="Proteomes" id="UP000290289"/>
    </source>
</evidence>
<dbReference type="InterPro" id="IPR004241">
    <property type="entry name" value="Atg8-like"/>
</dbReference>
<accession>A0A498KFW5</accession>
<evidence type="ECO:0000256" key="9">
    <source>
        <dbReference type="ARBA" id="ARBA00023212"/>
    </source>
</evidence>
<evidence type="ECO:0000256" key="4">
    <source>
        <dbReference type="ARBA" id="ARBA00007293"/>
    </source>
</evidence>
<organism evidence="13 14">
    <name type="scientific">Malus domestica</name>
    <name type="common">Apple</name>
    <name type="synonym">Pyrus malus</name>
    <dbReference type="NCBI Taxonomy" id="3750"/>
    <lineage>
        <taxon>Eukaryota</taxon>
        <taxon>Viridiplantae</taxon>
        <taxon>Streptophyta</taxon>
        <taxon>Embryophyta</taxon>
        <taxon>Tracheophyta</taxon>
        <taxon>Spermatophyta</taxon>
        <taxon>Magnoliopsida</taxon>
        <taxon>eudicotyledons</taxon>
        <taxon>Gunneridae</taxon>
        <taxon>Pentapetalae</taxon>
        <taxon>rosids</taxon>
        <taxon>fabids</taxon>
        <taxon>Rosales</taxon>
        <taxon>Rosaceae</taxon>
        <taxon>Amygdaloideae</taxon>
        <taxon>Maleae</taxon>
        <taxon>Malus</taxon>
    </lineage>
</organism>
<evidence type="ECO:0000256" key="12">
    <source>
        <dbReference type="SAM" id="Phobius"/>
    </source>
</evidence>
<keyword evidence="9" id="KW-0963">Cytoplasm</keyword>
<dbReference type="GO" id="GO:0016020">
    <property type="term" value="C:membrane"/>
    <property type="evidence" value="ECO:0007669"/>
    <property type="project" value="UniProtKB-SubCell"/>
</dbReference>
<evidence type="ECO:0000256" key="7">
    <source>
        <dbReference type="ARBA" id="ARBA00022927"/>
    </source>
</evidence>
<name>A0A498KFW5_MALDO</name>
<feature type="transmembrane region" description="Helical" evidence="12">
    <location>
        <begin position="473"/>
        <end position="494"/>
    </location>
</feature>
<dbReference type="Pfam" id="PF02991">
    <property type="entry name" value="ATG8"/>
    <property type="match status" value="2"/>
</dbReference>
<dbReference type="AlphaFoldDB" id="A0A498KFW5"/>
<keyword evidence="9" id="KW-0206">Cytoskeleton</keyword>
<dbReference type="Proteomes" id="UP000290289">
    <property type="component" value="Chromosome 3"/>
</dbReference>
<dbReference type="Gene3D" id="3.10.20.90">
    <property type="entry name" value="Phosphatidylinositol 3-kinase Catalytic Subunit, Chain A, domain 1"/>
    <property type="match status" value="2"/>
</dbReference>
<keyword evidence="14" id="KW-1185">Reference proteome</keyword>
<keyword evidence="6" id="KW-0833">Ubl conjugation pathway</keyword>
<dbReference type="GO" id="GO:0005874">
    <property type="term" value="C:microtubule"/>
    <property type="evidence" value="ECO:0007669"/>
    <property type="project" value="UniProtKB-KW"/>
</dbReference>
<keyword evidence="10" id="KW-0449">Lipoprotein</keyword>
<keyword evidence="5" id="KW-0493">Microtubule</keyword>
<evidence type="ECO:0000256" key="10">
    <source>
        <dbReference type="ARBA" id="ARBA00023288"/>
    </source>
</evidence>
<protein>
    <recommendedName>
        <fullName evidence="11">Autophagy-related protein</fullName>
    </recommendedName>
</protein>
<dbReference type="GO" id="GO:0015031">
    <property type="term" value="P:protein transport"/>
    <property type="evidence" value="ECO:0007669"/>
    <property type="project" value="UniProtKB-KW"/>
</dbReference>
<gene>
    <name evidence="13" type="ORF">DVH24_038919</name>
</gene>
<comment type="function">
    <text evidence="1">Ubiquitin-like modifier involved in autophagosomes formation. May mediate the delivery of the autophagosomes to the vacuole via the microtubule cytoskeleton.</text>
</comment>
<dbReference type="EMBL" id="RDQH01000329">
    <property type="protein sequence ID" value="RXI04645.1"/>
    <property type="molecule type" value="Genomic_DNA"/>
</dbReference>
<evidence type="ECO:0000313" key="13">
    <source>
        <dbReference type="EMBL" id="RXI04645.1"/>
    </source>
</evidence>
<dbReference type="GO" id="GO:0005776">
    <property type="term" value="C:autophagosome"/>
    <property type="evidence" value="ECO:0007669"/>
    <property type="project" value="UniProtKB-ARBA"/>
</dbReference>
<dbReference type="SUPFAM" id="SSF54236">
    <property type="entry name" value="Ubiquitin-like"/>
    <property type="match status" value="2"/>
</dbReference>
<dbReference type="STRING" id="3750.A0A498KFW5"/>
<reference evidence="13 14" key="1">
    <citation type="submission" date="2018-10" db="EMBL/GenBank/DDBJ databases">
        <title>A high-quality apple genome assembly.</title>
        <authorList>
            <person name="Hu J."/>
        </authorList>
    </citation>
    <scope>NUCLEOTIDE SEQUENCE [LARGE SCALE GENOMIC DNA]</scope>
    <source>
        <strain evidence="14">cv. HFTH1</strain>
        <tissue evidence="13">Young leaf</tissue>
    </source>
</reference>
<feature type="transmembrane region" description="Helical" evidence="12">
    <location>
        <begin position="520"/>
        <end position="541"/>
    </location>
</feature>
<evidence type="ECO:0000256" key="2">
    <source>
        <dbReference type="ARBA" id="ARBA00004245"/>
    </source>
</evidence>
<evidence type="ECO:0000256" key="1">
    <source>
        <dbReference type="ARBA" id="ARBA00003307"/>
    </source>
</evidence>
<proteinExistence type="inferred from homology"/>
<keyword evidence="7" id="KW-0813">Transport</keyword>
<dbReference type="InterPro" id="IPR029071">
    <property type="entry name" value="Ubiquitin-like_domsf"/>
</dbReference>
<keyword evidence="12" id="KW-0812">Transmembrane</keyword>
<dbReference type="PANTHER" id="PTHR10969">
    <property type="entry name" value="MICROTUBULE-ASSOCIATED PROTEINS 1A/1B LIGHT CHAIN 3-RELATED"/>
    <property type="match status" value="1"/>
</dbReference>
<evidence type="ECO:0000256" key="3">
    <source>
        <dbReference type="ARBA" id="ARBA00004370"/>
    </source>
</evidence>
<keyword evidence="8 12" id="KW-0472">Membrane</keyword>
<keyword evidence="7" id="KW-0653">Protein transport</keyword>